<reference evidence="2 3" key="1">
    <citation type="submission" date="2018-08" db="EMBL/GenBank/DDBJ databases">
        <title>A genome reference for cultivated species of the human gut microbiota.</title>
        <authorList>
            <person name="Zou Y."/>
            <person name="Xue W."/>
            <person name="Luo G."/>
        </authorList>
    </citation>
    <scope>NUCLEOTIDE SEQUENCE [LARGE SCALE GENOMIC DNA]</scope>
    <source>
        <strain evidence="2 3">OM02-12</strain>
    </source>
</reference>
<feature type="domain" description="HTH cro/C1-type" evidence="1">
    <location>
        <begin position="8"/>
        <end position="61"/>
    </location>
</feature>
<dbReference type="InterPro" id="IPR001387">
    <property type="entry name" value="Cro/C1-type_HTH"/>
</dbReference>
<dbReference type="PROSITE" id="PS50943">
    <property type="entry name" value="HTH_CROC1"/>
    <property type="match status" value="1"/>
</dbReference>
<dbReference type="Gene3D" id="1.10.260.40">
    <property type="entry name" value="lambda repressor-like DNA-binding domains"/>
    <property type="match status" value="1"/>
</dbReference>
<dbReference type="InterPro" id="IPR010982">
    <property type="entry name" value="Lambda_DNA-bd_dom_sf"/>
</dbReference>
<dbReference type="SUPFAM" id="SSF47413">
    <property type="entry name" value="lambda repressor-like DNA-binding domains"/>
    <property type="match status" value="1"/>
</dbReference>
<dbReference type="EMBL" id="QSVQ01000020">
    <property type="protein sequence ID" value="RGO47630.1"/>
    <property type="molecule type" value="Genomic_DNA"/>
</dbReference>
<dbReference type="AlphaFoldDB" id="A0A3E5GPF5"/>
<keyword evidence="3" id="KW-1185">Reference proteome</keyword>
<evidence type="ECO:0000313" key="3">
    <source>
        <dbReference type="Proteomes" id="UP000261055"/>
    </source>
</evidence>
<evidence type="ECO:0000313" key="2">
    <source>
        <dbReference type="EMBL" id="RGO47630.1"/>
    </source>
</evidence>
<comment type="caution">
    <text evidence="2">The sequence shown here is derived from an EMBL/GenBank/DDBJ whole genome shotgun (WGS) entry which is preliminary data.</text>
</comment>
<dbReference type="CDD" id="cd00093">
    <property type="entry name" value="HTH_XRE"/>
    <property type="match status" value="1"/>
</dbReference>
<organism evidence="2 3">
    <name type="scientific">Dorea formicigenerans</name>
    <dbReference type="NCBI Taxonomy" id="39486"/>
    <lineage>
        <taxon>Bacteria</taxon>
        <taxon>Bacillati</taxon>
        <taxon>Bacillota</taxon>
        <taxon>Clostridia</taxon>
        <taxon>Lachnospirales</taxon>
        <taxon>Lachnospiraceae</taxon>
        <taxon>Dorea</taxon>
    </lineage>
</organism>
<accession>A0A3E5GPF5</accession>
<dbReference type="Proteomes" id="UP000261055">
    <property type="component" value="Unassembled WGS sequence"/>
</dbReference>
<dbReference type="GO" id="GO:0003677">
    <property type="term" value="F:DNA binding"/>
    <property type="evidence" value="ECO:0007669"/>
    <property type="project" value="InterPro"/>
</dbReference>
<protein>
    <submittedName>
        <fullName evidence="2">XRE family transcriptional regulator</fullName>
    </submittedName>
</protein>
<gene>
    <name evidence="2" type="ORF">DXB12_13755</name>
</gene>
<proteinExistence type="predicted"/>
<name>A0A3E5GPF5_9FIRM</name>
<dbReference type="RefSeq" id="WP_117614066.1">
    <property type="nucleotide sequence ID" value="NZ_QSVQ01000020.1"/>
</dbReference>
<evidence type="ECO:0000259" key="1">
    <source>
        <dbReference type="PROSITE" id="PS50943"/>
    </source>
</evidence>
<sequence length="124" mass="14288">MQSINDRIRIVLEYSGKSKTAFGESLNVSQQYISKLVRTGNPSELLIDDICEKYHIRKEWLLNGTGNMEQPMDRQDEIARLATDLFKGESGSFKERLILALARLDEKDWEVLEKIANELAKEKD</sequence>